<keyword evidence="2" id="KW-0229">DNA integration</keyword>
<dbReference type="EMBL" id="QJPH01000109">
    <property type="protein sequence ID" value="PZN85764.1"/>
    <property type="molecule type" value="Genomic_DNA"/>
</dbReference>
<dbReference type="Gene3D" id="1.10.443.10">
    <property type="entry name" value="Intergrase catalytic core"/>
    <property type="match status" value="1"/>
</dbReference>
<dbReference type="Pfam" id="PF00589">
    <property type="entry name" value="Phage_integrase"/>
    <property type="match status" value="1"/>
</dbReference>
<dbReference type="SUPFAM" id="SSF56349">
    <property type="entry name" value="DNA breaking-rejoining enzymes"/>
    <property type="match status" value="1"/>
</dbReference>
<dbReference type="InterPro" id="IPR025166">
    <property type="entry name" value="Integrase_DNA_bind_dom"/>
</dbReference>
<dbReference type="PANTHER" id="PTHR30629">
    <property type="entry name" value="PROPHAGE INTEGRASE"/>
    <property type="match status" value="1"/>
</dbReference>
<gene>
    <name evidence="8" type="ORF">DM484_01330</name>
</gene>
<dbReference type="GO" id="GO:0006310">
    <property type="term" value="P:DNA recombination"/>
    <property type="evidence" value="ECO:0007669"/>
    <property type="project" value="UniProtKB-KW"/>
</dbReference>
<dbReference type="GO" id="GO:0015074">
    <property type="term" value="P:DNA integration"/>
    <property type="evidence" value="ECO:0007669"/>
    <property type="project" value="UniProtKB-KW"/>
</dbReference>
<comment type="similarity">
    <text evidence="1">Belongs to the 'phage' integrase family.</text>
</comment>
<dbReference type="PROSITE" id="PS51900">
    <property type="entry name" value="CB"/>
    <property type="match status" value="1"/>
</dbReference>
<keyword evidence="3 5" id="KW-0238">DNA-binding</keyword>
<dbReference type="InterPro" id="IPR050808">
    <property type="entry name" value="Phage_Integrase"/>
</dbReference>
<dbReference type="Pfam" id="PF13356">
    <property type="entry name" value="Arm-DNA-bind_3"/>
    <property type="match status" value="1"/>
</dbReference>
<accession>A0A2W4TMX7</accession>
<keyword evidence="4" id="KW-0233">DNA recombination</keyword>
<evidence type="ECO:0000256" key="1">
    <source>
        <dbReference type="ARBA" id="ARBA00008857"/>
    </source>
</evidence>
<dbReference type="InterPro" id="IPR011010">
    <property type="entry name" value="DNA_brk_join_enz"/>
</dbReference>
<comment type="caution">
    <text evidence="8">The sequence shown here is derived from an EMBL/GenBank/DDBJ whole genome shotgun (WGS) entry which is preliminary data.</text>
</comment>
<reference evidence="8 9" key="1">
    <citation type="journal article" date="2018" name="Aquat. Microb. Ecol.">
        <title>Gammaproteobacterial methanotrophs dominate.</title>
        <authorList>
            <person name="Rissanen A.J."/>
            <person name="Saarenheimo J."/>
            <person name="Tiirola M."/>
            <person name="Peura S."/>
            <person name="Aalto S.L."/>
            <person name="Karvinen A."/>
            <person name="Nykanen H."/>
        </authorList>
    </citation>
    <scope>NUCLEOTIDE SEQUENCE [LARGE SCALE GENOMIC DNA]</scope>
    <source>
        <strain evidence="8">AMbin10</strain>
    </source>
</reference>
<dbReference type="GO" id="GO:0003677">
    <property type="term" value="F:DNA binding"/>
    <property type="evidence" value="ECO:0007669"/>
    <property type="project" value="UniProtKB-UniRule"/>
</dbReference>
<organism evidence="8 9">
    <name type="scientific">Candidatus Methylumidiphilus alinenensis</name>
    <dbReference type="NCBI Taxonomy" id="2202197"/>
    <lineage>
        <taxon>Bacteria</taxon>
        <taxon>Pseudomonadati</taxon>
        <taxon>Pseudomonadota</taxon>
        <taxon>Gammaproteobacteria</taxon>
        <taxon>Methylococcales</taxon>
        <taxon>Candidatus Methylumidiphilus</taxon>
    </lineage>
</organism>
<dbReference type="InterPro" id="IPR002104">
    <property type="entry name" value="Integrase_catalytic"/>
</dbReference>
<dbReference type="InterPro" id="IPR010998">
    <property type="entry name" value="Integrase_recombinase_N"/>
</dbReference>
<dbReference type="CDD" id="cd00796">
    <property type="entry name" value="INT_Rci_Hp1_C"/>
    <property type="match status" value="1"/>
</dbReference>
<feature type="domain" description="Tyr recombinase" evidence="6">
    <location>
        <begin position="202"/>
        <end position="373"/>
    </location>
</feature>
<dbReference type="InterPro" id="IPR013762">
    <property type="entry name" value="Integrase-like_cat_sf"/>
</dbReference>
<dbReference type="AlphaFoldDB" id="A0A2W4TMX7"/>
<evidence type="ECO:0000256" key="3">
    <source>
        <dbReference type="ARBA" id="ARBA00023125"/>
    </source>
</evidence>
<dbReference type="PANTHER" id="PTHR30629:SF2">
    <property type="entry name" value="PROPHAGE INTEGRASE INTS-RELATED"/>
    <property type="match status" value="1"/>
</dbReference>
<dbReference type="InterPro" id="IPR044068">
    <property type="entry name" value="CB"/>
</dbReference>
<evidence type="ECO:0000256" key="2">
    <source>
        <dbReference type="ARBA" id="ARBA00022908"/>
    </source>
</evidence>
<evidence type="ECO:0000259" key="6">
    <source>
        <dbReference type="PROSITE" id="PS51898"/>
    </source>
</evidence>
<dbReference type="Proteomes" id="UP000249396">
    <property type="component" value="Unassembled WGS sequence"/>
</dbReference>
<dbReference type="PROSITE" id="PS51898">
    <property type="entry name" value="TYR_RECOMBINASE"/>
    <property type="match status" value="1"/>
</dbReference>
<dbReference type="Gene3D" id="3.30.160.390">
    <property type="entry name" value="Integrase, DNA-binding domain"/>
    <property type="match status" value="1"/>
</dbReference>
<sequence>MSNKINFTKANIESLPLPDAGKRADYWDTKKTGLAVRVASTGVKTFCVLRKAGGKLERVTIGKFPAVTIEQARDKADEVNALIAKGENPNDQRRRDRGEMTFAKFWLEYMEQYSKVHKKPRTIQEDEKTYKNYLFTLATRKLSKITKEDCKALHREIAKRSSGATANRAIAVLSGALGFAQDEGYLTDNPARAVKRFKEIARDRYIQSDEMMPFWQALLDEPNRDFADFFMICLLTGQRRADVLAMRWNQISLERKEWRIPDPKNGEPLTVPLVAEVVSLLQARQAKSSEWVFPGEGKTGHLAEPKTAWKRILERAGIADLRIHDLRRTLGSNMAAAGVNTITTARAMGHKTLSMALRYQQLGTDPRRAAIEAGAGSILINAGARETAEVIPLKQARG</sequence>
<name>A0A2W4TMX7_9GAMM</name>
<proteinExistence type="inferred from homology"/>
<evidence type="ECO:0000256" key="4">
    <source>
        <dbReference type="ARBA" id="ARBA00023172"/>
    </source>
</evidence>
<evidence type="ECO:0000256" key="5">
    <source>
        <dbReference type="PROSITE-ProRule" id="PRU01248"/>
    </source>
</evidence>
<protein>
    <submittedName>
        <fullName evidence="8">Recombinase XerD</fullName>
    </submittedName>
</protein>
<evidence type="ECO:0000259" key="7">
    <source>
        <dbReference type="PROSITE" id="PS51900"/>
    </source>
</evidence>
<feature type="domain" description="Core-binding (CB)" evidence="7">
    <location>
        <begin position="97"/>
        <end position="181"/>
    </location>
</feature>
<dbReference type="Gene3D" id="1.10.150.130">
    <property type="match status" value="1"/>
</dbReference>
<evidence type="ECO:0000313" key="9">
    <source>
        <dbReference type="Proteomes" id="UP000249396"/>
    </source>
</evidence>
<evidence type="ECO:0000313" key="8">
    <source>
        <dbReference type="EMBL" id="PZN85764.1"/>
    </source>
</evidence>
<dbReference type="InterPro" id="IPR038488">
    <property type="entry name" value="Integrase_DNA-bd_sf"/>
</dbReference>